<dbReference type="InterPro" id="IPR000391">
    <property type="entry name" value="Rng_hydr_dOase-bsu"/>
</dbReference>
<keyword evidence="2" id="KW-0560">Oxidoreductase</keyword>
<dbReference type="Proteomes" id="UP000057737">
    <property type="component" value="Unassembled WGS sequence"/>
</dbReference>
<dbReference type="Pfam" id="PF00866">
    <property type="entry name" value="Ring_hydroxyl_B"/>
    <property type="match status" value="1"/>
</dbReference>
<dbReference type="GO" id="GO:0016491">
    <property type="term" value="F:oxidoreductase activity"/>
    <property type="evidence" value="ECO:0007669"/>
    <property type="project" value="UniProtKB-KW"/>
</dbReference>
<dbReference type="OrthoDB" id="7446267at2"/>
<keyword evidence="4" id="KW-1185">Reference proteome</keyword>
<accession>A0A120FKM7</accession>
<evidence type="ECO:0000256" key="2">
    <source>
        <dbReference type="ARBA" id="ARBA00023002"/>
    </source>
</evidence>
<dbReference type="Gene3D" id="3.10.450.50">
    <property type="match status" value="1"/>
</dbReference>
<reference evidence="3 4" key="1">
    <citation type="submission" date="2015-11" db="EMBL/GenBank/DDBJ databases">
        <title>Draft Genome Sequence of the Strain BR 10303 (Bradyrhizobium sp.) isolated from nodules of Centrolobium paraense.</title>
        <authorList>
            <person name="Zelli J.E."/>
            <person name="Simoes-Araujo J.L."/>
            <person name="Barauna A.C."/>
            <person name="Silva K."/>
        </authorList>
    </citation>
    <scope>NUCLEOTIDE SEQUENCE [LARGE SCALE GENOMIC DNA]</scope>
    <source>
        <strain evidence="3 4">BR 10303</strain>
    </source>
</reference>
<organism evidence="3 4">
    <name type="scientific">Bradyrhizobium macuxiense</name>
    <dbReference type="NCBI Taxonomy" id="1755647"/>
    <lineage>
        <taxon>Bacteria</taxon>
        <taxon>Pseudomonadati</taxon>
        <taxon>Pseudomonadota</taxon>
        <taxon>Alphaproteobacteria</taxon>
        <taxon>Hyphomicrobiales</taxon>
        <taxon>Nitrobacteraceae</taxon>
        <taxon>Bradyrhizobium</taxon>
    </lineage>
</organism>
<proteinExistence type="inferred from homology"/>
<sequence>MQSVTRTDVEDFLFNEAELLDQWRLPEWLTLFTEDARYEVPCTDLPTDASSDTNLFYIADDRMRLGERVKRLMKRTAHAEFPHSKTSRIVGNVRIHARHADEIDVTSVFQTLRTKDGVTDLYFGTNKYRLALRDDGFRIREKRCLLGGEGLRPSGRISIVL</sequence>
<dbReference type="EMBL" id="LNCU01000092">
    <property type="protein sequence ID" value="KWV50932.1"/>
    <property type="molecule type" value="Genomic_DNA"/>
</dbReference>
<comment type="similarity">
    <text evidence="1">Belongs to the bacterial ring-hydroxylating dioxygenase beta subunit family.</text>
</comment>
<gene>
    <name evidence="3" type="ORF">AS156_14000</name>
</gene>
<dbReference type="PANTHER" id="PTHR41534:SF2">
    <property type="entry name" value="3-PHENYLPROPIONATE_CINNAMIC ACID DIOXYGENASE SUBUNIT BETA"/>
    <property type="match status" value="1"/>
</dbReference>
<evidence type="ECO:0008006" key="5">
    <source>
        <dbReference type="Google" id="ProtNLM"/>
    </source>
</evidence>
<evidence type="ECO:0000313" key="4">
    <source>
        <dbReference type="Proteomes" id="UP000057737"/>
    </source>
</evidence>
<dbReference type="CDD" id="cd00667">
    <property type="entry name" value="ring_hydroxylating_dioxygenases_beta"/>
    <property type="match status" value="1"/>
</dbReference>
<dbReference type="AlphaFoldDB" id="A0A120FKM7"/>
<dbReference type="SUPFAM" id="SSF54427">
    <property type="entry name" value="NTF2-like"/>
    <property type="match status" value="1"/>
</dbReference>
<evidence type="ECO:0000256" key="1">
    <source>
        <dbReference type="ARBA" id="ARBA00009570"/>
    </source>
</evidence>
<dbReference type="GO" id="GO:0019380">
    <property type="term" value="P:3-phenylpropionate catabolic process"/>
    <property type="evidence" value="ECO:0007669"/>
    <property type="project" value="TreeGrafter"/>
</dbReference>
<protein>
    <recommendedName>
        <fullName evidence="5">p-cumate 2,3-dioxygenase beta subunit</fullName>
    </recommendedName>
</protein>
<name>A0A120FKM7_9BRAD</name>
<dbReference type="RefSeq" id="WP_066511475.1">
    <property type="nucleotide sequence ID" value="NZ_LNCU01000092.1"/>
</dbReference>
<dbReference type="PANTHER" id="PTHR41534">
    <property type="entry name" value="BLR3401 PROTEIN"/>
    <property type="match status" value="1"/>
</dbReference>
<evidence type="ECO:0000313" key="3">
    <source>
        <dbReference type="EMBL" id="KWV50932.1"/>
    </source>
</evidence>
<dbReference type="InterPro" id="IPR032710">
    <property type="entry name" value="NTF2-like_dom_sf"/>
</dbReference>
<comment type="caution">
    <text evidence="3">The sequence shown here is derived from an EMBL/GenBank/DDBJ whole genome shotgun (WGS) entry which is preliminary data.</text>
</comment>